<dbReference type="GO" id="GO:0000307">
    <property type="term" value="C:cyclin-dependent protein kinase holoenzyme complex"/>
    <property type="evidence" value="ECO:0007669"/>
    <property type="project" value="TreeGrafter"/>
</dbReference>
<dbReference type="GO" id="GO:0000082">
    <property type="term" value="P:G1/S transition of mitotic cell cycle"/>
    <property type="evidence" value="ECO:0007669"/>
    <property type="project" value="TreeGrafter"/>
</dbReference>
<dbReference type="Gene3D" id="3.30.200.20">
    <property type="entry name" value="Phosphorylase Kinase, domain 1"/>
    <property type="match status" value="1"/>
</dbReference>
<dbReference type="SUPFAM" id="SSF56112">
    <property type="entry name" value="Protein kinase-like (PK-like)"/>
    <property type="match status" value="1"/>
</dbReference>
<dbReference type="GO" id="GO:0030332">
    <property type="term" value="F:cyclin binding"/>
    <property type="evidence" value="ECO:0007669"/>
    <property type="project" value="TreeGrafter"/>
</dbReference>
<dbReference type="SMART" id="SM00220">
    <property type="entry name" value="S_TKc"/>
    <property type="match status" value="1"/>
</dbReference>
<keyword evidence="6 11" id="KW-0418">Kinase</keyword>
<dbReference type="GO" id="GO:0007165">
    <property type="term" value="P:signal transduction"/>
    <property type="evidence" value="ECO:0007669"/>
    <property type="project" value="TreeGrafter"/>
</dbReference>
<protein>
    <recommendedName>
        <fullName evidence="2">cyclin-dependent kinase</fullName>
        <ecNumber evidence="2">2.7.11.22</ecNumber>
    </recommendedName>
</protein>
<comment type="caution">
    <text evidence="11">The sequence shown here is derived from an EMBL/GenBank/DDBJ whole genome shotgun (WGS) entry which is preliminary data.</text>
</comment>
<evidence type="ECO:0000256" key="2">
    <source>
        <dbReference type="ARBA" id="ARBA00012425"/>
    </source>
</evidence>
<accession>A0AAW1MI53</accession>
<dbReference type="FunFam" id="3.30.200.20:FF:000375">
    <property type="entry name" value="Cell division related protein kinase 2"/>
    <property type="match status" value="1"/>
</dbReference>
<evidence type="ECO:0000256" key="3">
    <source>
        <dbReference type="ARBA" id="ARBA00022527"/>
    </source>
</evidence>
<keyword evidence="7" id="KW-0067">ATP-binding</keyword>
<dbReference type="GO" id="GO:0090068">
    <property type="term" value="P:positive regulation of cell cycle process"/>
    <property type="evidence" value="ECO:0007669"/>
    <property type="project" value="UniProtKB-ARBA"/>
</dbReference>
<reference evidence="11 12" key="1">
    <citation type="journal article" date="2024" name="BMC Genomics">
        <title>De novo assembly and annotation of Popillia japonica's genome with initial clues to its potential as an invasive pest.</title>
        <authorList>
            <person name="Cucini C."/>
            <person name="Boschi S."/>
            <person name="Funari R."/>
            <person name="Cardaioli E."/>
            <person name="Iannotti N."/>
            <person name="Marturano G."/>
            <person name="Paoli F."/>
            <person name="Bruttini M."/>
            <person name="Carapelli A."/>
            <person name="Frati F."/>
            <person name="Nardi F."/>
        </authorList>
    </citation>
    <scope>NUCLEOTIDE SEQUENCE [LARGE SCALE GENOMIC DNA]</scope>
    <source>
        <strain evidence="11">DMR45628</strain>
    </source>
</reference>
<dbReference type="InterPro" id="IPR008271">
    <property type="entry name" value="Ser/Thr_kinase_AS"/>
</dbReference>
<proteinExistence type="inferred from homology"/>
<dbReference type="PROSITE" id="PS50011">
    <property type="entry name" value="PROTEIN_KINASE_DOM"/>
    <property type="match status" value="1"/>
</dbReference>
<evidence type="ECO:0000256" key="4">
    <source>
        <dbReference type="ARBA" id="ARBA00022679"/>
    </source>
</evidence>
<dbReference type="EMBL" id="JASPKY010000031">
    <property type="protein sequence ID" value="KAK9747389.1"/>
    <property type="molecule type" value="Genomic_DNA"/>
</dbReference>
<dbReference type="GO" id="GO:0051446">
    <property type="term" value="P:positive regulation of meiotic cell cycle"/>
    <property type="evidence" value="ECO:0007669"/>
    <property type="project" value="UniProtKB-ARBA"/>
</dbReference>
<evidence type="ECO:0000313" key="12">
    <source>
        <dbReference type="Proteomes" id="UP001458880"/>
    </source>
</evidence>
<dbReference type="GO" id="GO:0005737">
    <property type="term" value="C:cytoplasm"/>
    <property type="evidence" value="ECO:0007669"/>
    <property type="project" value="TreeGrafter"/>
</dbReference>
<dbReference type="Gene3D" id="1.10.510.10">
    <property type="entry name" value="Transferase(Phosphotransferase) domain 1"/>
    <property type="match status" value="1"/>
</dbReference>
<dbReference type="InterPro" id="IPR011009">
    <property type="entry name" value="Kinase-like_dom_sf"/>
</dbReference>
<sequence>MLSLSQEDFASNSNKLDQFVKLRVAGSGTYGIVYKAKDKITGKYVALKKIKLDKYKTKGESEGIPSTTIREICLLKSLHHSSIVELLDIIFTEKKGLYIVFEYLQMDLKWYLDTTCYKLKEDLIRSYMKQLIDGIGYLHSHRILHRDLKPQNLLLDDEGHIKLADFGLSRSFTVPTRTYTHEVVTLWYRAPELLLGAKMYSTAVDIWSLGCIMVEMITKKALFPGDSEIDQLYKIFRLCGTPTEDIWPGVTALPDYKNSFPKWKPQSLRESIPLPSKDAENLIKSILSYDPEGRPSARDLLKLDYLKNAKLTPPDAECFEKNEKMFSE</sequence>
<dbReference type="PANTHER" id="PTHR24056">
    <property type="entry name" value="CELL DIVISION PROTEIN KINASE"/>
    <property type="match status" value="1"/>
</dbReference>
<comment type="catalytic activity">
    <reaction evidence="8">
        <text>L-threonyl-[protein] + ATP = O-phospho-L-threonyl-[protein] + ADP + H(+)</text>
        <dbReference type="Rhea" id="RHEA:46608"/>
        <dbReference type="Rhea" id="RHEA-COMP:11060"/>
        <dbReference type="Rhea" id="RHEA-COMP:11605"/>
        <dbReference type="ChEBI" id="CHEBI:15378"/>
        <dbReference type="ChEBI" id="CHEBI:30013"/>
        <dbReference type="ChEBI" id="CHEBI:30616"/>
        <dbReference type="ChEBI" id="CHEBI:61977"/>
        <dbReference type="ChEBI" id="CHEBI:456216"/>
        <dbReference type="EC" id="2.7.11.22"/>
    </reaction>
</comment>
<dbReference type="FunFam" id="1.10.510.10:FF:000706">
    <property type="entry name" value="Cyclin-dependent kinase 1"/>
    <property type="match status" value="1"/>
</dbReference>
<dbReference type="InterPro" id="IPR050108">
    <property type="entry name" value="CDK"/>
</dbReference>
<evidence type="ECO:0000256" key="9">
    <source>
        <dbReference type="ARBA" id="ARBA00048367"/>
    </source>
</evidence>
<keyword evidence="12" id="KW-1185">Reference proteome</keyword>
<gene>
    <name evidence="11" type="ORF">QE152_g5311</name>
</gene>
<dbReference type="AlphaFoldDB" id="A0AAW1MI53"/>
<dbReference type="CDD" id="cd07829">
    <property type="entry name" value="STKc_CDK_like"/>
    <property type="match status" value="1"/>
</dbReference>
<evidence type="ECO:0000256" key="5">
    <source>
        <dbReference type="ARBA" id="ARBA00022741"/>
    </source>
</evidence>
<evidence type="ECO:0000313" key="11">
    <source>
        <dbReference type="EMBL" id="KAK9747389.1"/>
    </source>
</evidence>
<dbReference type="InterPro" id="IPR000719">
    <property type="entry name" value="Prot_kinase_dom"/>
</dbReference>
<dbReference type="PROSITE" id="PS00108">
    <property type="entry name" value="PROTEIN_KINASE_ST"/>
    <property type="match status" value="1"/>
</dbReference>
<organism evidence="11 12">
    <name type="scientific">Popillia japonica</name>
    <name type="common">Japanese beetle</name>
    <dbReference type="NCBI Taxonomy" id="7064"/>
    <lineage>
        <taxon>Eukaryota</taxon>
        <taxon>Metazoa</taxon>
        <taxon>Ecdysozoa</taxon>
        <taxon>Arthropoda</taxon>
        <taxon>Hexapoda</taxon>
        <taxon>Insecta</taxon>
        <taxon>Pterygota</taxon>
        <taxon>Neoptera</taxon>
        <taxon>Endopterygota</taxon>
        <taxon>Coleoptera</taxon>
        <taxon>Polyphaga</taxon>
        <taxon>Scarabaeiformia</taxon>
        <taxon>Scarabaeidae</taxon>
        <taxon>Rutelinae</taxon>
        <taxon>Popillia</taxon>
    </lineage>
</organism>
<dbReference type="GO" id="GO:0005634">
    <property type="term" value="C:nucleus"/>
    <property type="evidence" value="ECO:0007669"/>
    <property type="project" value="TreeGrafter"/>
</dbReference>
<dbReference type="Proteomes" id="UP001458880">
    <property type="component" value="Unassembled WGS sequence"/>
</dbReference>
<evidence type="ECO:0000256" key="6">
    <source>
        <dbReference type="ARBA" id="ARBA00022777"/>
    </source>
</evidence>
<evidence type="ECO:0000256" key="7">
    <source>
        <dbReference type="ARBA" id="ARBA00022840"/>
    </source>
</evidence>
<keyword evidence="3" id="KW-0723">Serine/threonine-protein kinase</keyword>
<dbReference type="GO" id="GO:0004693">
    <property type="term" value="F:cyclin-dependent protein serine/threonine kinase activity"/>
    <property type="evidence" value="ECO:0007669"/>
    <property type="project" value="UniProtKB-EC"/>
</dbReference>
<feature type="domain" description="Protein kinase" evidence="10">
    <location>
        <begin position="19"/>
        <end position="306"/>
    </location>
</feature>
<name>A0AAW1MI53_POPJA</name>
<keyword evidence="4" id="KW-0808">Transferase</keyword>
<dbReference type="GO" id="GO:0010468">
    <property type="term" value="P:regulation of gene expression"/>
    <property type="evidence" value="ECO:0007669"/>
    <property type="project" value="TreeGrafter"/>
</dbReference>
<dbReference type="EC" id="2.7.11.22" evidence="2"/>
<dbReference type="GO" id="GO:0005524">
    <property type="term" value="F:ATP binding"/>
    <property type="evidence" value="ECO:0007669"/>
    <property type="project" value="UniProtKB-KW"/>
</dbReference>
<evidence type="ECO:0000256" key="1">
    <source>
        <dbReference type="ARBA" id="ARBA00006485"/>
    </source>
</evidence>
<dbReference type="Pfam" id="PF00069">
    <property type="entry name" value="Pkinase"/>
    <property type="match status" value="1"/>
</dbReference>
<comment type="catalytic activity">
    <reaction evidence="9">
        <text>L-seryl-[protein] + ATP = O-phospho-L-seryl-[protein] + ADP + H(+)</text>
        <dbReference type="Rhea" id="RHEA:17989"/>
        <dbReference type="Rhea" id="RHEA-COMP:9863"/>
        <dbReference type="Rhea" id="RHEA-COMP:11604"/>
        <dbReference type="ChEBI" id="CHEBI:15378"/>
        <dbReference type="ChEBI" id="CHEBI:29999"/>
        <dbReference type="ChEBI" id="CHEBI:30616"/>
        <dbReference type="ChEBI" id="CHEBI:83421"/>
        <dbReference type="ChEBI" id="CHEBI:456216"/>
        <dbReference type="EC" id="2.7.11.22"/>
    </reaction>
</comment>
<dbReference type="PANTHER" id="PTHR24056:SF254">
    <property type="entry name" value="CYCLIN-DEPENDENT KINASE 2"/>
    <property type="match status" value="1"/>
</dbReference>
<dbReference type="GO" id="GO:0010389">
    <property type="term" value="P:regulation of G2/M transition of mitotic cell cycle"/>
    <property type="evidence" value="ECO:0007669"/>
    <property type="project" value="TreeGrafter"/>
</dbReference>
<comment type="similarity">
    <text evidence="1">Belongs to the protein kinase superfamily. CMGC Ser/Thr protein kinase family. CDC2/CDKX subfamily.</text>
</comment>
<evidence type="ECO:0000256" key="8">
    <source>
        <dbReference type="ARBA" id="ARBA00047811"/>
    </source>
</evidence>
<keyword evidence="5" id="KW-0547">Nucleotide-binding</keyword>
<evidence type="ECO:0000259" key="10">
    <source>
        <dbReference type="PROSITE" id="PS50011"/>
    </source>
</evidence>